<proteinExistence type="predicted"/>
<organism evidence="2 3">
    <name type="scientific">Habropoda laboriosa</name>
    <dbReference type="NCBI Taxonomy" id="597456"/>
    <lineage>
        <taxon>Eukaryota</taxon>
        <taxon>Metazoa</taxon>
        <taxon>Ecdysozoa</taxon>
        <taxon>Arthropoda</taxon>
        <taxon>Hexapoda</taxon>
        <taxon>Insecta</taxon>
        <taxon>Pterygota</taxon>
        <taxon>Neoptera</taxon>
        <taxon>Endopterygota</taxon>
        <taxon>Hymenoptera</taxon>
        <taxon>Apocrita</taxon>
        <taxon>Aculeata</taxon>
        <taxon>Apoidea</taxon>
        <taxon>Anthophila</taxon>
        <taxon>Apidae</taxon>
        <taxon>Habropoda</taxon>
    </lineage>
</organism>
<dbReference type="Gene3D" id="1.10.10.1450">
    <property type="match status" value="1"/>
</dbReference>
<dbReference type="EMBL" id="KQ414790">
    <property type="protein sequence ID" value="KOC60775.1"/>
    <property type="molecule type" value="Genomic_DNA"/>
</dbReference>
<keyword evidence="3" id="KW-1185">Reference proteome</keyword>
<sequence length="61" mass="7054">MANQKQIIRACLLHEFKVGFNASEACREICMAFGEDAIKERWNRQCEPGGCTPIWKTTFFK</sequence>
<reference evidence="2 3" key="1">
    <citation type="submission" date="2015-07" db="EMBL/GenBank/DDBJ databases">
        <title>The genome of Habropoda laboriosa.</title>
        <authorList>
            <person name="Pan H."/>
            <person name="Kapheim K."/>
        </authorList>
    </citation>
    <scope>NUCLEOTIDE SEQUENCE [LARGE SCALE GENOMIC DNA]</scope>
    <source>
        <strain evidence="2">0110345459</strain>
    </source>
</reference>
<evidence type="ECO:0000313" key="2">
    <source>
        <dbReference type="EMBL" id="KOC60775.1"/>
    </source>
</evidence>
<dbReference type="Proteomes" id="UP000053825">
    <property type="component" value="Unassembled WGS sequence"/>
</dbReference>
<dbReference type="InterPro" id="IPR041426">
    <property type="entry name" value="Mos1_HTH"/>
</dbReference>
<evidence type="ECO:0000259" key="1">
    <source>
        <dbReference type="Pfam" id="PF17906"/>
    </source>
</evidence>
<accession>A0A0L7QQ69</accession>
<dbReference type="AlphaFoldDB" id="A0A0L7QQ69"/>
<name>A0A0L7QQ69_9HYME</name>
<feature type="domain" description="Mos1 transposase HTH" evidence="1">
    <location>
        <begin position="5"/>
        <end position="41"/>
    </location>
</feature>
<dbReference type="Pfam" id="PF17906">
    <property type="entry name" value="HTH_48"/>
    <property type="match status" value="1"/>
</dbReference>
<protein>
    <recommendedName>
        <fullName evidence="1">Mos1 transposase HTH domain-containing protein</fullName>
    </recommendedName>
</protein>
<evidence type="ECO:0000313" key="3">
    <source>
        <dbReference type="Proteomes" id="UP000053825"/>
    </source>
</evidence>
<gene>
    <name evidence="2" type="ORF">WH47_06921</name>
</gene>